<evidence type="ECO:0000313" key="2">
    <source>
        <dbReference type="EMBL" id="WYJ76562.1"/>
    </source>
</evidence>
<feature type="domain" description="Enoyl reductase (ER)" evidence="1">
    <location>
        <begin position="11"/>
        <end position="324"/>
    </location>
</feature>
<dbReference type="InterPro" id="IPR020843">
    <property type="entry name" value="ER"/>
</dbReference>
<dbReference type="SUPFAM" id="SSF50129">
    <property type="entry name" value="GroES-like"/>
    <property type="match status" value="1"/>
</dbReference>
<dbReference type="SUPFAM" id="SSF51735">
    <property type="entry name" value="NAD(P)-binding Rossmann-fold domains"/>
    <property type="match status" value="1"/>
</dbReference>
<dbReference type="Gene3D" id="3.40.50.720">
    <property type="entry name" value="NAD(P)-binding Rossmann-like Domain"/>
    <property type="match status" value="1"/>
</dbReference>
<dbReference type="Pfam" id="PF08240">
    <property type="entry name" value="ADH_N"/>
    <property type="match status" value="1"/>
</dbReference>
<proteinExistence type="predicted"/>
<gene>
    <name evidence="2" type="ORF">DOK78_001195</name>
</gene>
<organism evidence="2 3">
    <name type="scientific">Candidatus Enterococcus lowellii</name>
    <dbReference type="NCBI Taxonomy" id="2230877"/>
    <lineage>
        <taxon>Bacteria</taxon>
        <taxon>Bacillati</taxon>
        <taxon>Bacillota</taxon>
        <taxon>Bacilli</taxon>
        <taxon>Lactobacillales</taxon>
        <taxon>Enterococcaceae</taxon>
        <taxon>Enterococcus</taxon>
    </lineage>
</organism>
<accession>A0ABZ2SL37</accession>
<dbReference type="EMBL" id="CP147251">
    <property type="protein sequence ID" value="WYJ76562.1"/>
    <property type="molecule type" value="Genomic_DNA"/>
</dbReference>
<dbReference type="RefSeq" id="WP_207941308.1">
    <property type="nucleotide sequence ID" value="NZ_CP147251.1"/>
</dbReference>
<dbReference type="CDD" id="cd05280">
    <property type="entry name" value="MDR_yhdh_yhfp"/>
    <property type="match status" value="1"/>
</dbReference>
<sequence length="329" mass="35542">MEQFLAFEVTKTDNVYARGIVRKEPQALPNKHVAIKVDYSDINYKDALASAKNSGVIRDYPKIPGIDLAGEIIESRSENWQVGQKVLVTGYGLGVSANGGFSQYQQVPEEWLVALPENLTTKEAMIFGTAGFTAALAVTKLAKETPKNGRVVVTGASGGVGSVAIALLHRLGYTNITAVSRKKADVAWLKDLGATEIVEPEEILPEPIKALNKQRIAAVVDSVGGDLLAGLISQVNYGGSVFLCGNAGGIQLNTTVLPFILRGIKIIGIDSVNVEMEERKATWQFLAQHQPLIEQLHYQEVSLIELDEPIDALLAGTHQGRTIVQMEVK</sequence>
<name>A0ABZ2SL37_9ENTE</name>
<dbReference type="InterPro" id="IPR051397">
    <property type="entry name" value="Zn-ADH-like_protein"/>
</dbReference>
<dbReference type="InterPro" id="IPR011032">
    <property type="entry name" value="GroES-like_sf"/>
</dbReference>
<dbReference type="Pfam" id="PF00107">
    <property type="entry name" value="ADH_zinc_N"/>
    <property type="match status" value="1"/>
</dbReference>
<dbReference type="NCBIfam" id="TIGR02823">
    <property type="entry name" value="oxido_YhdH"/>
    <property type="match status" value="1"/>
</dbReference>
<dbReference type="SMART" id="SM00829">
    <property type="entry name" value="PKS_ER"/>
    <property type="match status" value="1"/>
</dbReference>
<dbReference type="PANTHER" id="PTHR43677">
    <property type="entry name" value="SHORT-CHAIN DEHYDROGENASE/REDUCTASE"/>
    <property type="match status" value="1"/>
</dbReference>
<dbReference type="Gene3D" id="3.90.180.10">
    <property type="entry name" value="Medium-chain alcohol dehydrogenases, catalytic domain"/>
    <property type="match status" value="1"/>
</dbReference>
<evidence type="ECO:0000313" key="3">
    <source>
        <dbReference type="Proteomes" id="UP000664701"/>
    </source>
</evidence>
<reference evidence="2 3" key="1">
    <citation type="submission" date="2021-03" db="EMBL/GenBank/DDBJ databases">
        <authorList>
            <person name="Gilmore M.S."/>
            <person name="Schwartzman J."/>
            <person name="Van Tyne D."/>
            <person name="Martin M."/>
            <person name="Earl A.M."/>
            <person name="Manson A.L."/>
            <person name="Straub T."/>
            <person name="Salamzade R."/>
            <person name="Saavedra J."/>
            <person name="Lebreton F."/>
            <person name="Prichula J."/>
            <person name="Schaufler K."/>
            <person name="Gaca A."/>
            <person name="Sgardioli B."/>
            <person name="Wagenaar J."/>
            <person name="Strong T."/>
        </authorList>
    </citation>
    <scope>NUCLEOTIDE SEQUENCE [LARGE SCALE GENOMIC DNA]</scope>
    <source>
        <strain evidence="2 3">DIV2402</strain>
    </source>
</reference>
<reference evidence="2 3" key="2">
    <citation type="submission" date="2024-03" db="EMBL/GenBank/DDBJ databases">
        <title>The Genome Sequence of Enterococcus sp. DIV2402.</title>
        <authorList>
            <consortium name="The Broad Institute Genomics Platform"/>
            <consortium name="The Broad Institute Microbial Omics Core"/>
            <consortium name="The Broad Institute Genomic Center for Infectious Diseases"/>
            <person name="Earl A."/>
            <person name="Manson A."/>
            <person name="Gilmore M."/>
            <person name="Schwartman J."/>
            <person name="Shea T."/>
            <person name="Abouelleil A."/>
            <person name="Cao P."/>
            <person name="Chapman S."/>
            <person name="Cusick C."/>
            <person name="Young S."/>
            <person name="Neafsey D."/>
            <person name="Nusbaum C."/>
            <person name="Birren B."/>
        </authorList>
    </citation>
    <scope>NUCLEOTIDE SEQUENCE [LARGE SCALE GENOMIC DNA]</scope>
    <source>
        <strain evidence="2 3">DIV2402</strain>
    </source>
</reference>
<evidence type="ECO:0000259" key="1">
    <source>
        <dbReference type="SMART" id="SM00829"/>
    </source>
</evidence>
<dbReference type="InterPro" id="IPR013149">
    <property type="entry name" value="ADH-like_C"/>
</dbReference>
<dbReference type="InterPro" id="IPR013154">
    <property type="entry name" value="ADH-like_N"/>
</dbReference>
<dbReference type="InterPro" id="IPR014188">
    <property type="entry name" value="Acrylyl-CoA_reductase_AcuI"/>
</dbReference>
<protein>
    <recommendedName>
        <fullName evidence="1">Enoyl reductase (ER) domain-containing protein</fullName>
    </recommendedName>
</protein>
<dbReference type="InterPro" id="IPR036291">
    <property type="entry name" value="NAD(P)-bd_dom_sf"/>
</dbReference>
<dbReference type="PANTHER" id="PTHR43677:SF1">
    <property type="entry name" value="ACRYLYL-COA REDUCTASE ACUI-RELATED"/>
    <property type="match status" value="1"/>
</dbReference>
<dbReference type="Proteomes" id="UP000664701">
    <property type="component" value="Chromosome"/>
</dbReference>
<keyword evidence="3" id="KW-1185">Reference proteome</keyword>